<protein>
    <submittedName>
        <fullName evidence="1">Uncharacterized protein</fullName>
    </submittedName>
</protein>
<evidence type="ECO:0000313" key="2">
    <source>
        <dbReference type="Proteomes" id="UP001549207"/>
    </source>
</evidence>
<evidence type="ECO:0000313" key="1">
    <source>
        <dbReference type="EMBL" id="MET3774058.1"/>
    </source>
</evidence>
<keyword evidence="2" id="KW-1185">Reference proteome</keyword>
<proteinExistence type="predicted"/>
<accession>A0ACC6TKB1</accession>
<reference evidence="1" key="1">
    <citation type="submission" date="2024-06" db="EMBL/GenBank/DDBJ databases">
        <title>Genomic Encyclopedia of Type Strains, Phase IV (KMG-IV): sequencing the most valuable type-strain genomes for metagenomic binning, comparative biology and taxonomic classification.</title>
        <authorList>
            <person name="Goeker M."/>
        </authorList>
    </citation>
    <scope>NUCLEOTIDE SEQUENCE</scope>
    <source>
        <strain evidence="1">SJCon</strain>
    </source>
</reference>
<sequence>MHKTATVGAVLALGAGAFLAGAPAANASGSGTACPSGRVCFHFNSDFQGARADYAYSDAGMSNELFTDGPAGRNGWGVQVNNNAASVINNSGHTLYLYTEANCNAWSMVGGGGLFPGTRYNLSAFNAKNDISSIQIAGVGSDCISRDQSWA</sequence>
<gene>
    <name evidence="1" type="ORF">ABIC98_003728</name>
</gene>
<comment type="caution">
    <text evidence="1">The sequence shown here is derived from an EMBL/GenBank/DDBJ whole genome shotgun (WGS) entry which is preliminary data.</text>
</comment>
<dbReference type="EMBL" id="JBEPNJ010000021">
    <property type="protein sequence ID" value="MET3774058.1"/>
    <property type="molecule type" value="Genomic_DNA"/>
</dbReference>
<dbReference type="Proteomes" id="UP001549207">
    <property type="component" value="Unassembled WGS sequence"/>
</dbReference>
<organism evidence="1 2">
    <name type="scientific">Arthrobacter nitrophenolicus</name>
    <dbReference type="NCBI Taxonomy" id="683150"/>
    <lineage>
        <taxon>Bacteria</taxon>
        <taxon>Bacillati</taxon>
        <taxon>Actinomycetota</taxon>
        <taxon>Actinomycetes</taxon>
        <taxon>Micrococcales</taxon>
        <taxon>Micrococcaceae</taxon>
        <taxon>Arthrobacter</taxon>
    </lineage>
</organism>
<name>A0ACC6TKB1_9MICC</name>